<protein>
    <submittedName>
        <fullName evidence="3">VacJ family lipoprotein</fullName>
    </submittedName>
</protein>
<dbReference type="PANTHER" id="PTHR30035:SF3">
    <property type="entry name" value="INTERMEMBRANE PHOSPHOLIPID TRANSPORT SYSTEM LIPOPROTEIN MLAA"/>
    <property type="match status" value="1"/>
</dbReference>
<sequence length="242" mass="26281">MLQKIFTIAIVGVLAAGCAASKDPEAIAQNDPYESTNRSIFDLNTKLDKYFAKPVAQGYNTVVPQFARTGVHNFLATLDKPVTFGNDLLQGEGTRAGETLGRFTVNVTLGVGGLVDVATMIGIPDHSEDFGQTLGVYGVGEGPYLVMPFMGPKPPRDLAGGIVDIFIDPTTYISFHGSDTWYAVRSGVSVLDLRARNIDTLDQIERTSIDLYATTRSLYRQYRNSEIRNGAPDTSDSDTPDF</sequence>
<dbReference type="InterPro" id="IPR007428">
    <property type="entry name" value="MlaA"/>
</dbReference>
<dbReference type="RefSeq" id="WP_166935914.1">
    <property type="nucleotide sequence ID" value="NZ_BAAADD010000006.1"/>
</dbReference>
<dbReference type="Pfam" id="PF04333">
    <property type="entry name" value="MlaA"/>
    <property type="match status" value="1"/>
</dbReference>
<accession>A0ABP3PVP9</accession>
<dbReference type="Proteomes" id="UP001499951">
    <property type="component" value="Unassembled WGS sequence"/>
</dbReference>
<name>A0ABP3PVP9_9PROT</name>
<organism evidence="3 4">
    <name type="scientific">Rhizomicrobium electricum</name>
    <dbReference type="NCBI Taxonomy" id="480070"/>
    <lineage>
        <taxon>Bacteria</taxon>
        <taxon>Pseudomonadati</taxon>
        <taxon>Pseudomonadota</taxon>
        <taxon>Alphaproteobacteria</taxon>
        <taxon>Micropepsales</taxon>
        <taxon>Micropepsaceae</taxon>
        <taxon>Rhizomicrobium</taxon>
    </lineage>
</organism>
<dbReference type="EMBL" id="BAAADD010000006">
    <property type="protein sequence ID" value="GAA0574021.1"/>
    <property type="molecule type" value="Genomic_DNA"/>
</dbReference>
<reference evidence="4" key="1">
    <citation type="journal article" date="2019" name="Int. J. Syst. Evol. Microbiol.">
        <title>The Global Catalogue of Microorganisms (GCM) 10K type strain sequencing project: providing services to taxonomists for standard genome sequencing and annotation.</title>
        <authorList>
            <consortium name="The Broad Institute Genomics Platform"/>
            <consortium name="The Broad Institute Genome Sequencing Center for Infectious Disease"/>
            <person name="Wu L."/>
            <person name="Ma J."/>
        </authorList>
    </citation>
    <scope>NUCLEOTIDE SEQUENCE [LARGE SCALE GENOMIC DNA]</scope>
    <source>
        <strain evidence="4">JCM 15089</strain>
    </source>
</reference>
<comment type="caution">
    <text evidence="3">The sequence shown here is derived from an EMBL/GenBank/DDBJ whole genome shotgun (WGS) entry which is preliminary data.</text>
</comment>
<dbReference type="PROSITE" id="PS51257">
    <property type="entry name" value="PROKAR_LIPOPROTEIN"/>
    <property type="match status" value="1"/>
</dbReference>
<proteinExistence type="inferred from homology"/>
<evidence type="ECO:0000256" key="1">
    <source>
        <dbReference type="ARBA" id="ARBA00010634"/>
    </source>
</evidence>
<keyword evidence="2" id="KW-0732">Signal</keyword>
<evidence type="ECO:0000313" key="3">
    <source>
        <dbReference type="EMBL" id="GAA0574021.1"/>
    </source>
</evidence>
<dbReference type="PANTHER" id="PTHR30035">
    <property type="entry name" value="LIPOPROTEIN VACJ-RELATED"/>
    <property type="match status" value="1"/>
</dbReference>
<keyword evidence="3" id="KW-0449">Lipoprotein</keyword>
<keyword evidence="4" id="KW-1185">Reference proteome</keyword>
<comment type="similarity">
    <text evidence="1">Belongs to the MlaA family.</text>
</comment>
<evidence type="ECO:0000256" key="2">
    <source>
        <dbReference type="ARBA" id="ARBA00022729"/>
    </source>
</evidence>
<dbReference type="PRINTS" id="PR01805">
    <property type="entry name" value="VACJLIPOPROT"/>
</dbReference>
<evidence type="ECO:0000313" key="4">
    <source>
        <dbReference type="Proteomes" id="UP001499951"/>
    </source>
</evidence>
<gene>
    <name evidence="3" type="ORF">GCM10008942_23390</name>
</gene>